<dbReference type="OrthoDB" id="164032at2"/>
<evidence type="ECO:0000256" key="1">
    <source>
        <dbReference type="PROSITE-ProRule" id="PRU00409"/>
    </source>
</evidence>
<dbReference type="Pfam" id="PF18105">
    <property type="entry name" value="PGM1_C"/>
    <property type="match status" value="1"/>
</dbReference>
<dbReference type="PANTHER" id="PTHR14465:SF0">
    <property type="entry name" value="IQ DOMAIN-CONTAINING PROTEIN H"/>
    <property type="match status" value="1"/>
</dbReference>
<dbReference type="PROSITE" id="PS50975">
    <property type="entry name" value="ATP_GRASP"/>
    <property type="match status" value="1"/>
</dbReference>
<dbReference type="InterPro" id="IPR038752">
    <property type="entry name" value="IQCH"/>
</dbReference>
<feature type="domain" description="ATP-grasp" evidence="2">
    <location>
        <begin position="177"/>
        <end position="392"/>
    </location>
</feature>
<keyword evidence="1" id="KW-0067">ATP-binding</keyword>
<dbReference type="STRING" id="1385520.N802_13870"/>
<sequence length="489" mass="52203">MGRFEDLQKHLLAAWRANAMGSTDEHVVVLLPSFSLGPTILEHYRDRLGSLEHRYLLAGLMLGTIPGAELLLVTCVDPGDDVLDYYAALAGPHDPASVRRRLHVVVVPDISARGISAKLLDRPDLLRQIRGQVAGRPALLEAWNVTDDEVAVAISLGVPVYGTAPNLWPLGFKSSGRRLLQAAGVPVPCGCEEVHGPSDVAAAIASIRRLRPRLDDVVVKQDNSGAGDGNLIVHTRRDGIRIPTRRLGIECLSEAPEWFARDLLEGGVVEELVHGSRLTSPSAQIDIGPDRSVRVLSTHEQVLGGENGQVFTGCRFPANPAYAAVLAGHARAVGHLLADRGVLGRVAVDFVAVRRRGAWEVFALEINLRRGGTTHPYTALRHLVPGLYDEVGGRWIARDGSTRCYRADDNVMPQGALGLRASVAVAAVEEAGLAFDRAVGTGVVLHMLSGLAVDGRLGVVAIGRTPSESDELHAAACRALALVSEPAAR</sequence>
<evidence type="ECO:0000313" key="3">
    <source>
        <dbReference type="EMBL" id="KGN33395.1"/>
    </source>
</evidence>
<proteinExistence type="predicted"/>
<gene>
    <name evidence="3" type="ORF">N802_13870</name>
</gene>
<keyword evidence="4" id="KW-1185">Reference proteome</keyword>
<organism evidence="3 4">
    <name type="scientific">Knoellia sinensis KCTC 19936</name>
    <dbReference type="NCBI Taxonomy" id="1385520"/>
    <lineage>
        <taxon>Bacteria</taxon>
        <taxon>Bacillati</taxon>
        <taxon>Actinomycetota</taxon>
        <taxon>Actinomycetes</taxon>
        <taxon>Micrococcales</taxon>
        <taxon>Intrasporangiaceae</taxon>
        <taxon>Knoellia</taxon>
    </lineage>
</organism>
<dbReference type="RefSeq" id="WP_035913940.1">
    <property type="nucleotide sequence ID" value="NZ_AVPJ01000004.1"/>
</dbReference>
<evidence type="ECO:0000313" key="4">
    <source>
        <dbReference type="Proteomes" id="UP000030002"/>
    </source>
</evidence>
<accession>A0A0A0J7M7</accession>
<dbReference type="PANTHER" id="PTHR14465">
    <property type="entry name" value="IQ DOMAIN-CONTAINING PROTEIN H"/>
    <property type="match status" value="1"/>
</dbReference>
<dbReference type="GO" id="GO:0005524">
    <property type="term" value="F:ATP binding"/>
    <property type="evidence" value="ECO:0007669"/>
    <property type="project" value="UniProtKB-UniRule"/>
</dbReference>
<reference evidence="3 4" key="1">
    <citation type="submission" date="2013-08" db="EMBL/GenBank/DDBJ databases">
        <title>The genome sequence of Knoellia sinensis.</title>
        <authorList>
            <person name="Zhu W."/>
            <person name="Wang G."/>
        </authorList>
    </citation>
    <scope>NUCLEOTIDE SEQUENCE [LARGE SCALE GENOMIC DNA]</scope>
    <source>
        <strain evidence="3 4">KCTC 19936</strain>
    </source>
</reference>
<evidence type="ECO:0000259" key="2">
    <source>
        <dbReference type="PROSITE" id="PS50975"/>
    </source>
</evidence>
<dbReference type="Proteomes" id="UP000030002">
    <property type="component" value="Unassembled WGS sequence"/>
</dbReference>
<comment type="caution">
    <text evidence="3">The sequence shown here is derived from an EMBL/GenBank/DDBJ whole genome shotgun (WGS) entry which is preliminary data.</text>
</comment>
<dbReference type="InterPro" id="IPR056855">
    <property type="entry name" value="ATP-grasp_IQCH"/>
</dbReference>
<dbReference type="Pfam" id="PF24923">
    <property type="entry name" value="ATP-grasp_IQCH"/>
    <property type="match status" value="1"/>
</dbReference>
<keyword evidence="1" id="KW-0547">Nucleotide-binding</keyword>
<name>A0A0A0J7M7_9MICO</name>
<dbReference type="AlphaFoldDB" id="A0A0A0J7M7"/>
<dbReference type="EMBL" id="AVPJ01000004">
    <property type="protein sequence ID" value="KGN33395.1"/>
    <property type="molecule type" value="Genomic_DNA"/>
</dbReference>
<dbReference type="InterPro" id="IPR041356">
    <property type="entry name" value="PGM1_C"/>
</dbReference>
<dbReference type="GO" id="GO:0046872">
    <property type="term" value="F:metal ion binding"/>
    <property type="evidence" value="ECO:0007669"/>
    <property type="project" value="InterPro"/>
</dbReference>
<dbReference type="eggNOG" id="COG0151">
    <property type="taxonomic scope" value="Bacteria"/>
</dbReference>
<dbReference type="InterPro" id="IPR011761">
    <property type="entry name" value="ATP-grasp"/>
</dbReference>
<dbReference type="SUPFAM" id="SSF56059">
    <property type="entry name" value="Glutathione synthetase ATP-binding domain-like"/>
    <property type="match status" value="1"/>
</dbReference>
<protein>
    <recommendedName>
        <fullName evidence="2">ATP-grasp domain-containing protein</fullName>
    </recommendedName>
</protein>